<dbReference type="SUPFAM" id="SSF48464">
    <property type="entry name" value="ENTH/VHS domain"/>
    <property type="match status" value="1"/>
</dbReference>
<keyword evidence="3" id="KW-0333">Golgi apparatus</keyword>
<dbReference type="PROSITE" id="PS50942">
    <property type="entry name" value="ENTH"/>
    <property type="match status" value="1"/>
</dbReference>
<sequence length="227" mass="24773">YPDLAKATSDAESPLPGHLYGVLNDISLEDDGANCPILLEFLLFRLQHGSVYAKLKVLKLLGYLVQHGHPSFREGLQKEDRHLKEAAACHGPSQPLQGIETYRLVRAEAKKLLDLLFDETEEDKCDDEPQIPVGYGTSGVGGKFPGFGNTPAIQKSGAQQIVDGISVMMGKLTPGSTVSAPSVERKDIIASLPRYQPVSVPTSLSVESKWLEETSSRPVPRPRKLMQ</sequence>
<dbReference type="InterPro" id="IPR039273">
    <property type="entry name" value="TEPSIN"/>
</dbReference>
<keyword evidence="4" id="KW-0968">Cytoplasmic vesicle</keyword>
<dbReference type="PANTHER" id="PTHR21514:SF0">
    <property type="entry name" value="AP-4 COMPLEX ACCESSORY SUBUNIT TEPSIN"/>
    <property type="match status" value="1"/>
</dbReference>
<proteinExistence type="predicted"/>
<evidence type="ECO:0000259" key="6">
    <source>
        <dbReference type="PROSITE" id="PS50942"/>
    </source>
</evidence>
<feature type="non-terminal residue" evidence="8">
    <location>
        <position position="227"/>
    </location>
</feature>
<dbReference type="Pfam" id="PF01417">
    <property type="entry name" value="ENTH"/>
    <property type="match status" value="1"/>
</dbReference>
<keyword evidence="7" id="KW-1185">Reference proteome</keyword>
<evidence type="ECO:0000256" key="3">
    <source>
        <dbReference type="ARBA" id="ARBA00023034"/>
    </source>
</evidence>
<dbReference type="InterPro" id="IPR035802">
    <property type="entry name" value="ENTH/VHS_tepsin"/>
</dbReference>
<evidence type="ECO:0000256" key="2">
    <source>
        <dbReference type="ARBA" id="ARBA00004601"/>
    </source>
</evidence>
<dbReference type="InterPro" id="IPR008942">
    <property type="entry name" value="ENTH_VHS"/>
</dbReference>
<dbReference type="InterPro" id="IPR013809">
    <property type="entry name" value="ENTH"/>
</dbReference>
<feature type="domain" description="ENTH" evidence="6">
    <location>
        <begin position="1"/>
        <end position="126"/>
    </location>
</feature>
<organism evidence="7 8">
    <name type="scientific">Limulus polyphemus</name>
    <name type="common">Atlantic horseshoe crab</name>
    <dbReference type="NCBI Taxonomy" id="6850"/>
    <lineage>
        <taxon>Eukaryota</taxon>
        <taxon>Metazoa</taxon>
        <taxon>Ecdysozoa</taxon>
        <taxon>Arthropoda</taxon>
        <taxon>Chelicerata</taxon>
        <taxon>Merostomata</taxon>
        <taxon>Xiphosura</taxon>
        <taxon>Limulidae</taxon>
        <taxon>Limulus</taxon>
    </lineage>
</organism>
<feature type="non-terminal residue" evidence="8">
    <location>
        <position position="1"/>
    </location>
</feature>
<dbReference type="RefSeq" id="XP_013791653.1">
    <property type="nucleotide sequence ID" value="XM_013936199.1"/>
</dbReference>
<dbReference type="Gene3D" id="1.25.40.90">
    <property type="match status" value="1"/>
</dbReference>
<comment type="subcellular location">
    <subcellularLocation>
        <location evidence="1">Cytoplasmic vesicle</location>
    </subcellularLocation>
    <subcellularLocation>
        <location evidence="2">Golgi apparatus</location>
        <location evidence="2">trans-Golgi network</location>
    </subcellularLocation>
</comment>
<reference evidence="8" key="1">
    <citation type="submission" date="2025-08" db="UniProtKB">
        <authorList>
            <consortium name="RefSeq"/>
        </authorList>
    </citation>
    <scope>IDENTIFICATION</scope>
    <source>
        <tissue evidence="8">Muscle</tissue>
    </source>
</reference>
<feature type="region of interest" description="Disordered" evidence="5">
    <location>
        <begin position="198"/>
        <end position="227"/>
    </location>
</feature>
<evidence type="ECO:0000256" key="5">
    <source>
        <dbReference type="SAM" id="MobiDB-lite"/>
    </source>
</evidence>
<protein>
    <submittedName>
        <fullName evidence="8">AP-4 complex accessory subunit tepsin-like</fullName>
    </submittedName>
</protein>
<evidence type="ECO:0000313" key="8">
    <source>
        <dbReference type="RefSeq" id="XP_013791653.1"/>
    </source>
</evidence>
<accession>A0ABM1BZL3</accession>
<gene>
    <name evidence="8" type="primary">LOC106475520</name>
</gene>
<evidence type="ECO:0000313" key="7">
    <source>
        <dbReference type="Proteomes" id="UP000694941"/>
    </source>
</evidence>
<dbReference type="Proteomes" id="UP000694941">
    <property type="component" value="Unplaced"/>
</dbReference>
<evidence type="ECO:0000256" key="1">
    <source>
        <dbReference type="ARBA" id="ARBA00004541"/>
    </source>
</evidence>
<dbReference type="PANTHER" id="PTHR21514">
    <property type="entry name" value="AP-4 COMPLEX ACCESSORY SUBUNIT TEPSIN"/>
    <property type="match status" value="1"/>
</dbReference>
<evidence type="ECO:0000256" key="4">
    <source>
        <dbReference type="ARBA" id="ARBA00023329"/>
    </source>
</evidence>
<dbReference type="CDD" id="cd03572">
    <property type="entry name" value="ENTH_like_Tepsin"/>
    <property type="match status" value="1"/>
</dbReference>
<dbReference type="GeneID" id="106475520"/>
<name>A0ABM1BZL3_LIMPO</name>